<sequence length="85" mass="8874">SPTVSSVHTTSTPNHFPNGVCVDNVGGTLSCAQLPGVCDIPQTTFKPSPYGCMDHMLGDVECAQIPGVCSDTFGHIICEKTCTNC</sequence>
<feature type="non-terminal residue" evidence="1">
    <location>
        <position position="85"/>
    </location>
</feature>
<evidence type="ECO:0000313" key="1">
    <source>
        <dbReference type="EMBL" id="KAK7469816.1"/>
    </source>
</evidence>
<dbReference type="EMBL" id="JACVVK020000503">
    <property type="protein sequence ID" value="KAK7469816.1"/>
    <property type="molecule type" value="Genomic_DNA"/>
</dbReference>
<dbReference type="Proteomes" id="UP001519460">
    <property type="component" value="Unassembled WGS sequence"/>
</dbReference>
<gene>
    <name evidence="1" type="ORF">BaRGS_00036193</name>
</gene>
<accession>A0ABD0JCF2</accession>
<proteinExistence type="predicted"/>
<feature type="non-terminal residue" evidence="1">
    <location>
        <position position="1"/>
    </location>
</feature>
<protein>
    <submittedName>
        <fullName evidence="1">Uncharacterized protein</fullName>
    </submittedName>
</protein>
<evidence type="ECO:0000313" key="2">
    <source>
        <dbReference type="Proteomes" id="UP001519460"/>
    </source>
</evidence>
<reference evidence="1 2" key="1">
    <citation type="journal article" date="2023" name="Sci. Data">
        <title>Genome assembly of the Korean intertidal mud-creeper Batillaria attramentaria.</title>
        <authorList>
            <person name="Patra A.K."/>
            <person name="Ho P.T."/>
            <person name="Jun S."/>
            <person name="Lee S.J."/>
            <person name="Kim Y."/>
            <person name="Won Y.J."/>
        </authorList>
    </citation>
    <scope>NUCLEOTIDE SEQUENCE [LARGE SCALE GENOMIC DNA]</scope>
    <source>
        <strain evidence="1">Wonlab-2016</strain>
    </source>
</reference>
<dbReference type="AlphaFoldDB" id="A0ABD0JCF2"/>
<comment type="caution">
    <text evidence="1">The sequence shown here is derived from an EMBL/GenBank/DDBJ whole genome shotgun (WGS) entry which is preliminary data.</text>
</comment>
<keyword evidence="2" id="KW-1185">Reference proteome</keyword>
<name>A0ABD0JCF2_9CAEN</name>
<organism evidence="1 2">
    <name type="scientific">Batillaria attramentaria</name>
    <dbReference type="NCBI Taxonomy" id="370345"/>
    <lineage>
        <taxon>Eukaryota</taxon>
        <taxon>Metazoa</taxon>
        <taxon>Spiralia</taxon>
        <taxon>Lophotrochozoa</taxon>
        <taxon>Mollusca</taxon>
        <taxon>Gastropoda</taxon>
        <taxon>Caenogastropoda</taxon>
        <taxon>Sorbeoconcha</taxon>
        <taxon>Cerithioidea</taxon>
        <taxon>Batillariidae</taxon>
        <taxon>Batillaria</taxon>
    </lineage>
</organism>